<comment type="caution">
    <text evidence="2">The sequence shown here is derived from an EMBL/GenBank/DDBJ whole genome shotgun (WGS) entry which is preliminary data.</text>
</comment>
<evidence type="ECO:0000313" key="3">
    <source>
        <dbReference type="Proteomes" id="UP001144323"/>
    </source>
</evidence>
<feature type="domain" description="CobN/magnesium chelatase" evidence="1">
    <location>
        <begin position="139"/>
        <end position="712"/>
    </location>
</feature>
<name>A0A9W6GVQ1_9HYPH</name>
<dbReference type="AlphaFoldDB" id="A0A9W6GVQ1"/>
<accession>A0A9W6GVQ1</accession>
<evidence type="ECO:0000313" key="2">
    <source>
        <dbReference type="EMBL" id="GLI93811.1"/>
    </source>
</evidence>
<dbReference type="EMBL" id="BSEC01000001">
    <property type="protein sequence ID" value="GLI93811.1"/>
    <property type="molecule type" value="Genomic_DNA"/>
</dbReference>
<dbReference type="RefSeq" id="WP_281803839.1">
    <property type="nucleotide sequence ID" value="NZ_BSEC01000001.1"/>
</dbReference>
<dbReference type="Pfam" id="PF02514">
    <property type="entry name" value="CobN-Mg_chel"/>
    <property type="match status" value="2"/>
</dbReference>
<proteinExistence type="predicted"/>
<dbReference type="Proteomes" id="UP001144323">
    <property type="component" value="Unassembled WGS sequence"/>
</dbReference>
<dbReference type="NCBIfam" id="NF008973">
    <property type="entry name" value="PRK12321.1"/>
    <property type="match status" value="1"/>
</dbReference>
<feature type="domain" description="CobN/magnesium chelatase" evidence="1">
    <location>
        <begin position="714"/>
        <end position="1112"/>
    </location>
</feature>
<reference evidence="2" key="1">
    <citation type="journal article" date="2023" name="Int. J. Syst. Evol. Microbiol.">
        <title>Methylocystis iwaonis sp. nov., a type II methane-oxidizing bacterium from surface soil of a rice paddy field in Japan, and emended description of the genus Methylocystis (ex Whittenbury et al. 1970) Bowman et al. 1993.</title>
        <authorList>
            <person name="Kaise H."/>
            <person name="Sawadogo J.B."/>
            <person name="Alam M.S."/>
            <person name="Ueno C."/>
            <person name="Dianou D."/>
            <person name="Shinjo R."/>
            <person name="Asakawa S."/>
        </authorList>
    </citation>
    <scope>NUCLEOTIDE SEQUENCE</scope>
    <source>
        <strain evidence="2">LMG27198</strain>
    </source>
</reference>
<organism evidence="2 3">
    <name type="scientific">Methylocystis echinoides</name>
    <dbReference type="NCBI Taxonomy" id="29468"/>
    <lineage>
        <taxon>Bacteria</taxon>
        <taxon>Pseudomonadati</taxon>
        <taxon>Pseudomonadota</taxon>
        <taxon>Alphaproteobacteria</taxon>
        <taxon>Hyphomicrobiales</taxon>
        <taxon>Methylocystaceae</taxon>
        <taxon>Methylocystis</taxon>
    </lineage>
</organism>
<dbReference type="InterPro" id="IPR003672">
    <property type="entry name" value="CobN/Mg_chltase"/>
</dbReference>
<dbReference type="CDD" id="cd10150">
    <property type="entry name" value="CobN_like"/>
    <property type="match status" value="1"/>
</dbReference>
<dbReference type="PANTHER" id="PTHR44119">
    <property type="entry name" value="MAGNESIUM-CHELATASE SUBUNIT CHLH, CHLOROPLASTIC"/>
    <property type="match status" value="1"/>
</dbReference>
<dbReference type="PANTHER" id="PTHR44119:SF4">
    <property type="entry name" value="AEROBIC COBALTOCHELATASE SUBUNIT COBN"/>
    <property type="match status" value="1"/>
</dbReference>
<sequence length="1128" mass="122636">MHLLPRDLHSLDDAGAATDLGQTPADIVFLSFSDSELRLLSRLHARDATHLPGLRCAPLAQLKHPYSVDLYLDTVARHAKVIVVRLLGGKEYWAYGVEQLEALARARNIALAIVPGDTVDDMRLTRASTLDANALRRIWRFFQDGGPDNLRSFLCYASTLAGRRLEWRESVAVANAGRFALPTRPLPTPPPLSREREQIPPFMSNATRERPLSREAGEGQGGGACRASIVFYRSLYLADDVAPIVELAAALQERGFDVEALYVASLKEPESEAFVAQALDAFAPDVILNATAFSARRDTGSVLDRADAPVLQVALATATREAWEASARGANGADLAMNVVLPEVDGRIFTRAISFKEMAPRGAAELDEPRHAPDASRIAFVADLAANWARLRRKPNAEKNLALILSDYPARRGRGGYAIGLDAQASAREVIAALREAAYSVEADAKEPHLIRALEDGVHEARLPLAEYARLRAALPADFVASLNETWGAPQDDPAVDGDAFRFSCVISGNLVIALQPDRGARAARYETYHDMQRPPRHGYVAFYLWLRHIRKIDALIHLGAHGTLEWLPGKSVMLSESCAPEVVLGPTPLIYPFIVNDPGEAAQAKRRTSAVAIGHLTPPLVDAELFDAAQRIETLLDEYATAAALDPRRATRVAGAILDEAERSGLTAECGVTHETDMAETLARLDAWMCDLKEMRIGDGLHVFGRADADPARNACADSERRALIAALAGRFVEPGPAGAPSRGRTDVMPTGRNLYCIDPRHAPTQTAYDIGRRAAQEIMTRHAQTHGEYPRHVMLDLWGSATIRTGGEDFAQALALMGVAPRWDTASARVIGFEILPQARLDFPRVDVTLHVSGLFRDMFAGLIALFDDAVRAVAALDEDAAVNPLKEATDLQRIFGAAAGNYGLGVSDRIVRGEWTTRDDLARAFLDAGGHALDRGGESAPARDAFSAQVARADAHVHVQDMAEVDVLTGPAFADYEGGFAAANRLLGGDAALVHLDATRPENLRARPLQDEIARVLRMRLANPRWLDGQMRHGHRGGAEIAEAIDNLYGFAATAGLVSDAQFDLAFSATLGDDRVRDFLAQENPRALDSIRRVFNDALTRELWRTRRNSVRDLLTEPGGADARA</sequence>
<keyword evidence="3" id="KW-1185">Reference proteome</keyword>
<protein>
    <submittedName>
        <fullName evidence="2">Cobaltochelatase subunit CobN</fullName>
    </submittedName>
</protein>
<evidence type="ECO:0000259" key="1">
    <source>
        <dbReference type="Pfam" id="PF02514"/>
    </source>
</evidence>
<gene>
    <name evidence="2" type="ORF">LMG27198_28030</name>
</gene>